<dbReference type="InterPro" id="IPR023370">
    <property type="entry name" value="TrmO-like_N"/>
</dbReference>
<sequence>MNDQPPLTDNSLPASLTLSVIGTISSCYPDKFGIPRQPALAPSATATLNLKAPFDHPDAVRGLEKFSHLWLSFLFHRSPERWTPLVRPPRLGGNTRIGVFASRSTHRPNRLGLSLVELVDIDTESGVQLRLRAHDLVDGTPVVDIKPYLPWADHVEQARGGYAADTPTLLPVDFTRDAEQQLATHPEAEVLGSLIREVLAQDPRPAYRRLRKDERRYGVRLHDVDVRFHVESDEPQARVIVDALVPVAT</sequence>
<dbReference type="Pfam" id="PF01980">
    <property type="entry name" value="TrmO_N"/>
    <property type="match status" value="1"/>
</dbReference>
<dbReference type="Proteomes" id="UP000322553">
    <property type="component" value="Chromosome"/>
</dbReference>
<evidence type="ECO:0000256" key="1">
    <source>
        <dbReference type="ARBA" id="ARBA00022691"/>
    </source>
</evidence>
<keyword evidence="3" id="KW-0489">Methyltransferase</keyword>
<proteinExistence type="inferred from homology"/>
<dbReference type="GO" id="GO:0032259">
    <property type="term" value="P:methylation"/>
    <property type="evidence" value="ECO:0007669"/>
    <property type="project" value="UniProtKB-KW"/>
</dbReference>
<dbReference type="SUPFAM" id="SSF118196">
    <property type="entry name" value="YaeB-like"/>
    <property type="match status" value="1"/>
</dbReference>
<accession>A0A1S1NY37</accession>
<dbReference type="InterPro" id="IPR036413">
    <property type="entry name" value="YaeB-like_sf"/>
</dbReference>
<gene>
    <name evidence="3" type="primary">tsaA</name>
    <name evidence="3" type="ORF">FY550_04835</name>
</gene>
<keyword evidence="1" id="KW-0949">S-adenosyl-L-methionine</keyword>
<dbReference type="AlphaFoldDB" id="A0A1S1NY37"/>
<dbReference type="Pfam" id="PF18389">
    <property type="entry name" value="TrmO_C"/>
    <property type="match status" value="1"/>
</dbReference>
<dbReference type="Gene3D" id="2.40.30.70">
    <property type="entry name" value="YaeB-like"/>
    <property type="match status" value="1"/>
</dbReference>
<dbReference type="KEGG" id="kuy:FY550_04835"/>
<dbReference type="OrthoDB" id="9804309at2"/>
<organism evidence="3 4">
    <name type="scientific">Kushneria phosphatilytica</name>
    <dbReference type="NCBI Taxonomy" id="657387"/>
    <lineage>
        <taxon>Bacteria</taxon>
        <taxon>Pseudomonadati</taxon>
        <taxon>Pseudomonadota</taxon>
        <taxon>Gammaproteobacteria</taxon>
        <taxon>Oceanospirillales</taxon>
        <taxon>Halomonadaceae</taxon>
        <taxon>Kushneria</taxon>
    </lineage>
</organism>
<name>A0A1S1NY37_9GAMM</name>
<evidence type="ECO:0000313" key="4">
    <source>
        <dbReference type="Proteomes" id="UP000322553"/>
    </source>
</evidence>
<dbReference type="NCBIfam" id="TIGR00104">
    <property type="entry name" value="tRNA_TsaA"/>
    <property type="match status" value="1"/>
</dbReference>
<dbReference type="RefSeq" id="WP_070976215.1">
    <property type="nucleotide sequence ID" value="NZ_CP043420.1"/>
</dbReference>
<dbReference type="CDD" id="cd09281">
    <property type="entry name" value="UPF0066"/>
    <property type="match status" value="1"/>
</dbReference>
<protein>
    <submittedName>
        <fullName evidence="3">tRNA (N6-threonylcarbamoyladenosine(37)-N6)-methyltransferase TrmO</fullName>
    </submittedName>
</protein>
<keyword evidence="4" id="KW-1185">Reference proteome</keyword>
<keyword evidence="3" id="KW-0808">Transferase</keyword>
<evidence type="ECO:0000256" key="2">
    <source>
        <dbReference type="ARBA" id="ARBA00033753"/>
    </source>
</evidence>
<dbReference type="Gene3D" id="3.30.2310.10">
    <property type="entry name" value="YaeB-like"/>
    <property type="match status" value="1"/>
</dbReference>
<dbReference type="PANTHER" id="PTHR12818:SF0">
    <property type="entry name" value="TRNA (ADENINE(37)-N6)-METHYLTRANSFERASE"/>
    <property type="match status" value="1"/>
</dbReference>
<dbReference type="InterPro" id="IPR036414">
    <property type="entry name" value="YaeB_N_sf"/>
</dbReference>
<dbReference type="PROSITE" id="PS51668">
    <property type="entry name" value="TSAA_2"/>
    <property type="match status" value="1"/>
</dbReference>
<dbReference type="InterPro" id="IPR041369">
    <property type="entry name" value="TrmO_C"/>
</dbReference>
<dbReference type="EMBL" id="CP043420">
    <property type="protein sequence ID" value="QEL10528.1"/>
    <property type="molecule type" value="Genomic_DNA"/>
</dbReference>
<dbReference type="GO" id="GO:0089715">
    <property type="term" value="F:tRNA (L-threonylcarbamoyladenosine(37)-C2) methyltransferase activity"/>
    <property type="evidence" value="ECO:0007669"/>
    <property type="project" value="TreeGrafter"/>
</dbReference>
<dbReference type="PROSITE" id="PS01318">
    <property type="entry name" value="TSAA_1"/>
    <property type="match status" value="1"/>
</dbReference>
<dbReference type="InterPro" id="IPR023368">
    <property type="entry name" value="UPF0066_cons_site"/>
</dbReference>
<comment type="similarity">
    <text evidence="2">Belongs to the tRNA methyltransferase O family.</text>
</comment>
<dbReference type="PANTHER" id="PTHR12818">
    <property type="entry name" value="TRNA (ADENINE(37)-N6)-METHYLTRANSFERASE"/>
    <property type="match status" value="1"/>
</dbReference>
<evidence type="ECO:0000313" key="3">
    <source>
        <dbReference type="EMBL" id="QEL10528.1"/>
    </source>
</evidence>
<reference evidence="3 4" key="1">
    <citation type="submission" date="2019-08" db="EMBL/GenBank/DDBJ databases">
        <title>Complete genome sequence of Kushneria sp. YCWA18, a halophilic phosphate-solubilizing bacterium isolated from Daqiao saltern in China.</title>
        <authorList>
            <person name="Du G.-X."/>
            <person name="Qu L.-Y."/>
        </authorList>
    </citation>
    <scope>NUCLEOTIDE SEQUENCE [LARGE SCALE GENOMIC DNA]</scope>
    <source>
        <strain evidence="3 4">YCWA18</strain>
    </source>
</reference>
<dbReference type="InterPro" id="IPR040372">
    <property type="entry name" value="YaeB-like"/>
</dbReference>